<dbReference type="OrthoDB" id="5198202at2"/>
<dbReference type="AlphaFoldDB" id="A0A495JIG0"/>
<evidence type="ECO:0000256" key="1">
    <source>
        <dbReference type="ARBA" id="ARBA00004141"/>
    </source>
</evidence>
<feature type="transmembrane region" description="Helical" evidence="5">
    <location>
        <begin position="125"/>
        <end position="156"/>
    </location>
</feature>
<protein>
    <submittedName>
        <fullName evidence="7">Uncharacterized membrane protein YgaE (UPF0421/DUF939 family)</fullName>
    </submittedName>
</protein>
<comment type="subcellular location">
    <subcellularLocation>
        <location evidence="1">Membrane</location>
        <topology evidence="1">Multi-pass membrane protein</topology>
    </subcellularLocation>
</comment>
<evidence type="ECO:0000313" key="7">
    <source>
        <dbReference type="EMBL" id="RKR88850.1"/>
    </source>
</evidence>
<proteinExistence type="predicted"/>
<organism evidence="7 8">
    <name type="scientific">Micromonospora pisi</name>
    <dbReference type="NCBI Taxonomy" id="589240"/>
    <lineage>
        <taxon>Bacteria</taxon>
        <taxon>Bacillati</taxon>
        <taxon>Actinomycetota</taxon>
        <taxon>Actinomycetes</taxon>
        <taxon>Micromonosporales</taxon>
        <taxon>Micromonosporaceae</taxon>
        <taxon>Micromonospora</taxon>
    </lineage>
</organism>
<dbReference type="RefSeq" id="WP_121157410.1">
    <property type="nucleotide sequence ID" value="NZ_RBKT01000001.1"/>
</dbReference>
<feature type="transmembrane region" description="Helical" evidence="5">
    <location>
        <begin position="41"/>
        <end position="60"/>
    </location>
</feature>
<sequence>MESARNKVRSAADLDSERVNHVVSELSERSKTTVQDRVQAVRANFVLALQAGVAALLAWFVSHDILGNPDPVFAPISAVGTLASSLGQRLRRTIELILGVAVGIGIGDLLVILVGHGAWQLGAIVTLSIIVTIFLGGSVAVVTQAAATAVLLVALPPKPMMDPEFPRVVDALIGGGVGLAVVALLLPLNPLRIVDRAARPALETLAEQLTVTADALAERDPGRAQTALERLRRVEEYMDGLQDALEGGRETATLAPARWNRRRALTRYAESAEYINHAVHNSGVLVRRAVTTLEDDEPIPAAMASAVRQLADAVRLLHQELGAGLEPEAARERVLRAVSAAGRAYSEGVGFSGSVVVAQVRTTASDVLRATGLERTEANRLVRRAVSPQAAPTRTARPAAH</sequence>
<evidence type="ECO:0000256" key="2">
    <source>
        <dbReference type="ARBA" id="ARBA00022692"/>
    </source>
</evidence>
<gene>
    <name evidence="7" type="ORF">BDK92_3181</name>
</gene>
<dbReference type="GO" id="GO:0016020">
    <property type="term" value="C:membrane"/>
    <property type="evidence" value="ECO:0007669"/>
    <property type="project" value="UniProtKB-SubCell"/>
</dbReference>
<evidence type="ECO:0000259" key="6">
    <source>
        <dbReference type="Pfam" id="PF13515"/>
    </source>
</evidence>
<evidence type="ECO:0000313" key="8">
    <source>
        <dbReference type="Proteomes" id="UP000277671"/>
    </source>
</evidence>
<comment type="caution">
    <text evidence="7">The sequence shown here is derived from an EMBL/GenBank/DDBJ whole genome shotgun (WGS) entry which is preliminary data.</text>
</comment>
<dbReference type="Proteomes" id="UP000277671">
    <property type="component" value="Unassembled WGS sequence"/>
</dbReference>
<reference evidence="7 8" key="1">
    <citation type="submission" date="2018-10" db="EMBL/GenBank/DDBJ databases">
        <title>Sequencing the genomes of 1000 actinobacteria strains.</title>
        <authorList>
            <person name="Klenk H.-P."/>
        </authorList>
    </citation>
    <scope>NUCLEOTIDE SEQUENCE [LARGE SCALE GENOMIC DNA]</scope>
    <source>
        <strain evidence="7 8">DSM 45175</strain>
    </source>
</reference>
<evidence type="ECO:0000256" key="3">
    <source>
        <dbReference type="ARBA" id="ARBA00022989"/>
    </source>
</evidence>
<feature type="transmembrane region" description="Helical" evidence="5">
    <location>
        <begin position="97"/>
        <end position="119"/>
    </location>
</feature>
<keyword evidence="3 5" id="KW-1133">Transmembrane helix</keyword>
<dbReference type="InterPro" id="IPR049453">
    <property type="entry name" value="Memb_transporter_dom"/>
</dbReference>
<name>A0A495JIG0_9ACTN</name>
<evidence type="ECO:0000256" key="4">
    <source>
        <dbReference type="ARBA" id="ARBA00023136"/>
    </source>
</evidence>
<feature type="transmembrane region" description="Helical" evidence="5">
    <location>
        <begin position="168"/>
        <end position="188"/>
    </location>
</feature>
<accession>A0A495JIG0</accession>
<dbReference type="Pfam" id="PF13515">
    <property type="entry name" value="FUSC_2"/>
    <property type="match status" value="1"/>
</dbReference>
<keyword evidence="2 5" id="KW-0812">Transmembrane</keyword>
<dbReference type="EMBL" id="RBKT01000001">
    <property type="protein sequence ID" value="RKR88850.1"/>
    <property type="molecule type" value="Genomic_DNA"/>
</dbReference>
<keyword evidence="8" id="KW-1185">Reference proteome</keyword>
<evidence type="ECO:0000256" key="5">
    <source>
        <dbReference type="SAM" id="Phobius"/>
    </source>
</evidence>
<keyword evidence="4 5" id="KW-0472">Membrane</keyword>
<feature type="domain" description="Integral membrane bound transporter" evidence="6">
    <location>
        <begin position="57"/>
        <end position="181"/>
    </location>
</feature>